<evidence type="ECO:0000313" key="2">
    <source>
        <dbReference type="EMBL" id="AUD01964.1"/>
    </source>
</evidence>
<sequence>MNKTFFLLIVITGASLAFFAYCAILINWVQDYSSGVYVRNHTEAILESGALVAYTYFGIKFFHRHVSSLR</sequence>
<keyword evidence="1" id="KW-0812">Transmembrane</keyword>
<reference evidence="2 3" key="1">
    <citation type="submission" date="2017-11" db="EMBL/GenBank/DDBJ databases">
        <title>Taxonomic description and genome sequences of Spirosoma HA7 sp. nov., isolated from pollen microhabitat of Corylus avellana.</title>
        <authorList>
            <person name="Ambika Manirajan B."/>
            <person name="Suarez C."/>
            <person name="Ratering S."/>
            <person name="Geissler-Plaum R."/>
            <person name="Cardinale M."/>
            <person name="Sylvia S."/>
        </authorList>
    </citation>
    <scope>NUCLEOTIDE SEQUENCE [LARGE SCALE GENOMIC DNA]</scope>
    <source>
        <strain evidence="2 3">HA7</strain>
    </source>
</reference>
<dbReference type="Proteomes" id="UP000232883">
    <property type="component" value="Chromosome"/>
</dbReference>
<dbReference type="EMBL" id="CP025096">
    <property type="protein sequence ID" value="AUD01964.1"/>
    <property type="molecule type" value="Genomic_DNA"/>
</dbReference>
<dbReference type="OrthoDB" id="965937at2"/>
<keyword evidence="3" id="KW-1185">Reference proteome</keyword>
<organism evidence="2 3">
    <name type="scientific">Spirosoma pollinicola</name>
    <dbReference type="NCBI Taxonomy" id="2057025"/>
    <lineage>
        <taxon>Bacteria</taxon>
        <taxon>Pseudomonadati</taxon>
        <taxon>Bacteroidota</taxon>
        <taxon>Cytophagia</taxon>
        <taxon>Cytophagales</taxon>
        <taxon>Cytophagaceae</taxon>
        <taxon>Spirosoma</taxon>
    </lineage>
</organism>
<feature type="transmembrane region" description="Helical" evidence="1">
    <location>
        <begin position="6"/>
        <end position="29"/>
    </location>
</feature>
<dbReference type="RefSeq" id="WP_100987684.1">
    <property type="nucleotide sequence ID" value="NZ_CP025096.1"/>
</dbReference>
<dbReference type="AlphaFoldDB" id="A0A2K8YWJ8"/>
<name>A0A2K8YWJ8_9BACT</name>
<proteinExistence type="predicted"/>
<gene>
    <name evidence="2" type="ORF">CWM47_09120</name>
</gene>
<accession>A0A2K8YWJ8</accession>
<keyword evidence="1" id="KW-0472">Membrane</keyword>
<dbReference type="KEGG" id="spir:CWM47_09120"/>
<evidence type="ECO:0000313" key="3">
    <source>
        <dbReference type="Proteomes" id="UP000232883"/>
    </source>
</evidence>
<evidence type="ECO:0008006" key="4">
    <source>
        <dbReference type="Google" id="ProtNLM"/>
    </source>
</evidence>
<protein>
    <recommendedName>
        <fullName evidence="4">DUF4386 domain-containing protein</fullName>
    </recommendedName>
</protein>
<keyword evidence="1" id="KW-1133">Transmembrane helix</keyword>
<evidence type="ECO:0000256" key="1">
    <source>
        <dbReference type="SAM" id="Phobius"/>
    </source>
</evidence>